<gene>
    <name evidence="3" type="ORF">QE369_000466</name>
</gene>
<dbReference type="Proteomes" id="UP001255601">
    <property type="component" value="Unassembled WGS sequence"/>
</dbReference>
<organism evidence="3 4">
    <name type="scientific">Agrobacterium larrymoorei</name>
    <dbReference type="NCBI Taxonomy" id="160699"/>
    <lineage>
        <taxon>Bacteria</taxon>
        <taxon>Pseudomonadati</taxon>
        <taxon>Pseudomonadota</taxon>
        <taxon>Alphaproteobacteria</taxon>
        <taxon>Hyphomicrobiales</taxon>
        <taxon>Rhizobiaceae</taxon>
        <taxon>Rhizobium/Agrobacterium group</taxon>
        <taxon>Agrobacterium</taxon>
    </lineage>
</organism>
<evidence type="ECO:0000259" key="2">
    <source>
        <dbReference type="PROSITE" id="PS50983"/>
    </source>
</evidence>
<evidence type="ECO:0000313" key="4">
    <source>
        <dbReference type="Proteomes" id="UP001255601"/>
    </source>
</evidence>
<dbReference type="InterPro" id="IPR050902">
    <property type="entry name" value="ABC_Transporter_SBP"/>
</dbReference>
<dbReference type="CDD" id="cd01148">
    <property type="entry name" value="TroA_a"/>
    <property type="match status" value="1"/>
</dbReference>
<name>A0AAJ2B4P8_9HYPH</name>
<dbReference type="Gene3D" id="3.40.50.1980">
    <property type="entry name" value="Nitrogenase molybdenum iron protein domain"/>
    <property type="match status" value="2"/>
</dbReference>
<dbReference type="AlphaFoldDB" id="A0AAJ2B4P8"/>
<dbReference type="PANTHER" id="PTHR30535:SF7">
    <property type="entry name" value="IRON(III) DICITRATE-BINDING PROTEIN"/>
    <property type="match status" value="1"/>
</dbReference>
<reference evidence="3" key="1">
    <citation type="submission" date="2023-08" db="EMBL/GenBank/DDBJ databases">
        <title>Functional and genomic diversity of the sorghum phyllosphere microbiome.</title>
        <authorList>
            <person name="Shade A."/>
        </authorList>
    </citation>
    <scope>NUCLEOTIDE SEQUENCE</scope>
    <source>
        <strain evidence="3">SORGH_AS_0974</strain>
    </source>
</reference>
<protein>
    <submittedName>
        <fullName evidence="3">Iron complex transport system substrate-binding protein</fullName>
    </submittedName>
</protein>
<dbReference type="Pfam" id="PF01497">
    <property type="entry name" value="Peripla_BP_2"/>
    <property type="match status" value="1"/>
</dbReference>
<dbReference type="InterPro" id="IPR002491">
    <property type="entry name" value="ABC_transptr_periplasmic_BD"/>
</dbReference>
<feature type="chain" id="PRO_5042587658" evidence="1">
    <location>
        <begin position="44"/>
        <end position="358"/>
    </location>
</feature>
<evidence type="ECO:0000313" key="3">
    <source>
        <dbReference type="EMBL" id="MDR6100288.1"/>
    </source>
</evidence>
<feature type="domain" description="Fe/B12 periplasmic-binding" evidence="2">
    <location>
        <begin position="67"/>
        <end position="358"/>
    </location>
</feature>
<proteinExistence type="predicted"/>
<accession>A0AAJ2B4P8</accession>
<dbReference type="SUPFAM" id="SSF53807">
    <property type="entry name" value="Helical backbone' metal receptor"/>
    <property type="match status" value="1"/>
</dbReference>
<dbReference type="PROSITE" id="PS50983">
    <property type="entry name" value="FE_B12_PBP"/>
    <property type="match status" value="1"/>
</dbReference>
<dbReference type="PANTHER" id="PTHR30535">
    <property type="entry name" value="VITAMIN B12-BINDING PROTEIN"/>
    <property type="match status" value="1"/>
</dbReference>
<comment type="caution">
    <text evidence="3">The sequence shown here is derived from an EMBL/GenBank/DDBJ whole genome shotgun (WGS) entry which is preliminary data.</text>
</comment>
<keyword evidence="1" id="KW-0732">Signal</keyword>
<sequence length="358" mass="38961">MTAYAFGNVDDFGDYRTMTFHFTGAFLAAAFAALSMVPNTAEAAETTYPLTLKNCGRDVTFKHAPQRTVSLGQSTTEILYLLGLADKVVGTAVWIGPVIKGYEEANAKVERLADNDPSFESVVAKKPDLVTAQFQWHVGPEGIVAKPEQFEELGISVYTSPADCTGKDNSGGGDGVRRSVFTMDQIYQEIAELAQIFNVQDRGEKLIADLKAREEAARQKIASMDGKLSAVFWFSSAELDIDPYVAGKNGAPGYIMSVLGIKNVIDSEEEWPTVGWETIAKSNPSIIVAGKMDRRRFPADDIAVKLKFLKDDPVTSLMPAVKDNHIVVMDAQAMNPTIRTIDGIEVLADQIVQLGLAK</sequence>
<evidence type="ECO:0000256" key="1">
    <source>
        <dbReference type="SAM" id="SignalP"/>
    </source>
</evidence>
<dbReference type="EMBL" id="JAVIZC010000001">
    <property type="protein sequence ID" value="MDR6100288.1"/>
    <property type="molecule type" value="Genomic_DNA"/>
</dbReference>
<feature type="signal peptide" evidence="1">
    <location>
        <begin position="1"/>
        <end position="43"/>
    </location>
</feature>